<dbReference type="InterPro" id="IPR017585">
    <property type="entry name" value="SAF_FlgA"/>
</dbReference>
<evidence type="ECO:0000256" key="1">
    <source>
        <dbReference type="SAM" id="MobiDB-lite"/>
    </source>
</evidence>
<protein>
    <recommendedName>
        <fullName evidence="2">SAF domain-containing protein</fullName>
    </recommendedName>
</protein>
<dbReference type="Pfam" id="PF13144">
    <property type="entry name" value="ChapFlgA"/>
    <property type="match status" value="1"/>
</dbReference>
<dbReference type="CDD" id="cd11614">
    <property type="entry name" value="SAF_CpaB_FlgA_like"/>
    <property type="match status" value="1"/>
</dbReference>
<evidence type="ECO:0000313" key="3">
    <source>
        <dbReference type="EMBL" id="CAG9620278.1"/>
    </source>
</evidence>
<sequence>MLESKRRAIIFLTLSLLLAVAAGFLFLQKVSAINTELGGMTKVYIAAENIPSRAVIQPNQVTTTDIPNRFVNESHITDVSELANRVSVVPLSEGELITSSMIKPIDSIREENNRIVTISQTERVRFDERLEALDRVDIIVSHKFDGDSKTEIFMTDVLVAGEVKSGGDFSGIAVEINSEDAPKLIHMQNYADSIRILKANVGNGNAINDTGEEVEEVPEEEIVDEETNNEASNEEEKIDDRNKEEANKEENDKEKDKEKEDDKEKDNDGNN</sequence>
<dbReference type="EMBL" id="CAKJTJ010000004">
    <property type="protein sequence ID" value="CAG9620278.1"/>
    <property type="molecule type" value="Genomic_DNA"/>
</dbReference>
<keyword evidence="4" id="KW-1185">Reference proteome</keyword>
<feature type="compositionally biased region" description="Acidic residues" evidence="1">
    <location>
        <begin position="210"/>
        <end position="233"/>
    </location>
</feature>
<dbReference type="Proteomes" id="UP000789833">
    <property type="component" value="Unassembled WGS sequence"/>
</dbReference>
<evidence type="ECO:0000313" key="4">
    <source>
        <dbReference type="Proteomes" id="UP000789833"/>
    </source>
</evidence>
<proteinExistence type="predicted"/>
<accession>A0ABN8A591</accession>
<dbReference type="SMART" id="SM00858">
    <property type="entry name" value="SAF"/>
    <property type="match status" value="1"/>
</dbReference>
<feature type="region of interest" description="Disordered" evidence="1">
    <location>
        <begin position="206"/>
        <end position="271"/>
    </location>
</feature>
<dbReference type="RefSeq" id="WP_230500213.1">
    <property type="nucleotide sequence ID" value="NZ_CAKJTJ010000004.1"/>
</dbReference>
<comment type="caution">
    <text evidence="3">The sequence shown here is derived from an EMBL/GenBank/DDBJ whole genome shotgun (WGS) entry which is preliminary data.</text>
</comment>
<gene>
    <name evidence="3" type="ORF">BACCIP111883_01046</name>
</gene>
<evidence type="ECO:0000259" key="2">
    <source>
        <dbReference type="SMART" id="SM00858"/>
    </source>
</evidence>
<name>A0ABN8A591_9BACI</name>
<reference evidence="3 4" key="1">
    <citation type="submission" date="2021-10" db="EMBL/GenBank/DDBJ databases">
        <authorList>
            <person name="Criscuolo A."/>
        </authorList>
    </citation>
    <scope>NUCLEOTIDE SEQUENCE [LARGE SCALE GENOMIC DNA]</scope>
    <source>
        <strain evidence="4">CIP 111883</strain>
    </source>
</reference>
<organism evidence="3 4">
    <name type="scientific">Sutcliffiella rhizosphaerae</name>
    <dbReference type="NCBI Taxonomy" id="2880967"/>
    <lineage>
        <taxon>Bacteria</taxon>
        <taxon>Bacillati</taxon>
        <taxon>Bacillota</taxon>
        <taxon>Bacilli</taxon>
        <taxon>Bacillales</taxon>
        <taxon>Bacillaceae</taxon>
        <taxon>Sutcliffiella</taxon>
    </lineage>
</organism>
<feature type="domain" description="SAF" evidence="2">
    <location>
        <begin position="41"/>
        <end position="103"/>
    </location>
</feature>
<feature type="compositionally biased region" description="Basic and acidic residues" evidence="1">
    <location>
        <begin position="234"/>
        <end position="271"/>
    </location>
</feature>
<dbReference type="Gene3D" id="3.90.1210.10">
    <property type="entry name" value="Antifreeze-like/N-acetylneuraminic acid synthase C-terminal domain"/>
    <property type="match status" value="1"/>
</dbReference>
<dbReference type="InterPro" id="IPR013974">
    <property type="entry name" value="SAF"/>
</dbReference>